<name>A1CBW6_ASPCL</name>
<feature type="compositionally biased region" description="Basic and acidic residues" evidence="1">
    <location>
        <begin position="98"/>
        <end position="114"/>
    </location>
</feature>
<dbReference type="OMA" id="MALSWYA"/>
<dbReference type="AlphaFoldDB" id="A1CBW6"/>
<sequence length="313" mass="35344">MKQPTHIIDPSGEVTIRLLNPNAPFAVSDNEDYNEDENIPPWLSSDQWSPLSNEEAVNALLDLSFLQDETSSAASSPNSRSPSSYKMRTVSLRHTRRANGEYKSQNHEANNKKDSHEITYQVSASHLILASPVLRKALTDGRKDASALSSYNTTSITVYNWGPDSLLLFLNIIHGRHRCLPWQVGLEMLAKVTVIADCYQCIGAVQFMALSWYAFLKPQCLMIDKPRAIVLWLWVTWVLRLPEQFREAAAVAMRQLAERIDPLGLPIPKRIIDAINFQEGFAGSVTVENRQLFWWLYNGGREDDVISLLGCRS</sequence>
<accession>A1CBW6</accession>
<dbReference type="EMBL" id="DS027049">
    <property type="protein sequence ID" value="EAW13234.1"/>
    <property type="molecule type" value="Genomic_DNA"/>
</dbReference>
<keyword evidence="3" id="KW-1185">Reference proteome</keyword>
<dbReference type="Proteomes" id="UP000006701">
    <property type="component" value="Unassembled WGS sequence"/>
</dbReference>
<feature type="region of interest" description="Disordered" evidence="1">
    <location>
        <begin position="95"/>
        <end position="114"/>
    </location>
</feature>
<feature type="region of interest" description="Disordered" evidence="1">
    <location>
        <begin position="27"/>
        <end position="47"/>
    </location>
</feature>
<dbReference type="HOGENOM" id="CLU_031555_5_1_1"/>
<organism evidence="2 3">
    <name type="scientific">Aspergillus clavatus (strain ATCC 1007 / CBS 513.65 / DSM 816 / NCTC 3887 / NRRL 1 / QM 1276 / 107)</name>
    <dbReference type="NCBI Taxonomy" id="344612"/>
    <lineage>
        <taxon>Eukaryota</taxon>
        <taxon>Fungi</taxon>
        <taxon>Dikarya</taxon>
        <taxon>Ascomycota</taxon>
        <taxon>Pezizomycotina</taxon>
        <taxon>Eurotiomycetes</taxon>
        <taxon>Eurotiomycetidae</taxon>
        <taxon>Eurotiales</taxon>
        <taxon>Aspergillaceae</taxon>
        <taxon>Aspergillus</taxon>
        <taxon>Aspergillus subgen. Fumigati</taxon>
    </lineage>
</organism>
<proteinExistence type="predicted"/>
<reference evidence="2 3" key="1">
    <citation type="journal article" date="2008" name="PLoS Genet.">
        <title>Genomic islands in the pathogenic filamentous fungus Aspergillus fumigatus.</title>
        <authorList>
            <person name="Fedorova N.D."/>
            <person name="Khaldi N."/>
            <person name="Joardar V.S."/>
            <person name="Maiti R."/>
            <person name="Amedeo P."/>
            <person name="Anderson M.J."/>
            <person name="Crabtree J."/>
            <person name="Silva J.C."/>
            <person name="Badger J.H."/>
            <person name="Albarraq A."/>
            <person name="Angiuoli S."/>
            <person name="Bussey H."/>
            <person name="Bowyer P."/>
            <person name="Cotty P.J."/>
            <person name="Dyer P.S."/>
            <person name="Egan A."/>
            <person name="Galens K."/>
            <person name="Fraser-Liggett C.M."/>
            <person name="Haas B.J."/>
            <person name="Inman J.M."/>
            <person name="Kent R."/>
            <person name="Lemieux S."/>
            <person name="Malavazi I."/>
            <person name="Orvis J."/>
            <person name="Roemer T."/>
            <person name="Ronning C.M."/>
            <person name="Sundaram J.P."/>
            <person name="Sutton G."/>
            <person name="Turner G."/>
            <person name="Venter J.C."/>
            <person name="White O.R."/>
            <person name="Whitty B.R."/>
            <person name="Youngman P."/>
            <person name="Wolfe K.H."/>
            <person name="Goldman G.H."/>
            <person name="Wortman J.R."/>
            <person name="Jiang B."/>
            <person name="Denning D.W."/>
            <person name="Nierman W.C."/>
        </authorList>
    </citation>
    <scope>NUCLEOTIDE SEQUENCE [LARGE SCALE GENOMIC DNA]</scope>
    <source>
        <strain evidence="3">ATCC 1007 / CBS 513.65 / DSM 816 / NCTC 3887 / NRRL 1</strain>
    </source>
</reference>
<feature type="compositionally biased region" description="Acidic residues" evidence="1">
    <location>
        <begin position="29"/>
        <end position="38"/>
    </location>
</feature>
<dbReference type="GeneID" id="4706880"/>
<dbReference type="RefSeq" id="XP_001274660.1">
    <property type="nucleotide sequence ID" value="XM_001274659.1"/>
</dbReference>
<evidence type="ECO:0000313" key="3">
    <source>
        <dbReference type="Proteomes" id="UP000006701"/>
    </source>
</evidence>
<protein>
    <recommendedName>
        <fullName evidence="4">BTB domain-containing protein</fullName>
    </recommendedName>
</protein>
<evidence type="ECO:0008006" key="4">
    <source>
        <dbReference type="Google" id="ProtNLM"/>
    </source>
</evidence>
<dbReference type="STRING" id="344612.A1CBW6"/>
<dbReference type="VEuPathDB" id="FungiDB:ACLA_016800"/>
<dbReference type="OrthoDB" id="5326346at2759"/>
<dbReference type="KEGG" id="act:ACLA_016800"/>
<evidence type="ECO:0000256" key="1">
    <source>
        <dbReference type="SAM" id="MobiDB-lite"/>
    </source>
</evidence>
<gene>
    <name evidence="2" type="ORF">ACLA_016800</name>
</gene>
<evidence type="ECO:0000313" key="2">
    <source>
        <dbReference type="EMBL" id="EAW13234.1"/>
    </source>
</evidence>